<dbReference type="PRINTS" id="PR00368">
    <property type="entry name" value="FADPNR"/>
</dbReference>
<comment type="cofactor">
    <cofactor evidence="1">
        <name>FAD</name>
        <dbReference type="ChEBI" id="CHEBI:57692"/>
    </cofactor>
</comment>
<dbReference type="KEGG" id="mjh:JH146_0868"/>
<evidence type="ECO:0000313" key="7">
    <source>
        <dbReference type="EMBL" id="AIJ05713.1"/>
    </source>
</evidence>
<evidence type="ECO:0000259" key="6">
    <source>
        <dbReference type="Pfam" id="PF07992"/>
    </source>
</evidence>
<dbReference type="PANTHER" id="PTHR43429">
    <property type="entry name" value="PYRIDINE NUCLEOTIDE-DISULFIDE OXIDOREDUCTASE DOMAIN-CONTAINING"/>
    <property type="match status" value="1"/>
</dbReference>
<evidence type="ECO:0000256" key="1">
    <source>
        <dbReference type="ARBA" id="ARBA00001974"/>
    </source>
</evidence>
<evidence type="ECO:0000256" key="4">
    <source>
        <dbReference type="ARBA" id="ARBA00022827"/>
    </source>
</evidence>
<gene>
    <name evidence="7" type="ORF">JH146_0868</name>
</gene>
<organism evidence="7 8">
    <name type="scientific">Methanocaldococcus bathoardescens</name>
    <dbReference type="NCBI Taxonomy" id="1301915"/>
    <lineage>
        <taxon>Archaea</taxon>
        <taxon>Methanobacteriati</taxon>
        <taxon>Methanobacteriota</taxon>
        <taxon>Methanomada group</taxon>
        <taxon>Methanococci</taxon>
        <taxon>Methanococcales</taxon>
        <taxon>Methanocaldococcaceae</taxon>
        <taxon>Methanocaldococcus</taxon>
    </lineage>
</organism>
<dbReference type="OrthoDB" id="27922at2157"/>
<keyword evidence="4" id="KW-0274">FAD</keyword>
<dbReference type="RefSeq" id="WP_048201864.1">
    <property type="nucleotide sequence ID" value="NZ_CP009149.1"/>
</dbReference>
<dbReference type="AlphaFoldDB" id="A0A076LGY0"/>
<dbReference type="PANTHER" id="PTHR43429:SF3">
    <property type="entry name" value="NITRITE REDUCTASE [NAD(P)H]"/>
    <property type="match status" value="1"/>
</dbReference>
<keyword evidence="8" id="KW-1185">Reference proteome</keyword>
<dbReference type="GeneID" id="24891475"/>
<dbReference type="InterPro" id="IPR050260">
    <property type="entry name" value="FAD-bd_OxRdtase"/>
</dbReference>
<dbReference type="Proteomes" id="UP000028781">
    <property type="component" value="Chromosome"/>
</dbReference>
<protein>
    <submittedName>
        <fullName evidence="7">FAD-dependent pyridine nucleotide-disulfide oxidoreductase</fullName>
    </submittedName>
</protein>
<dbReference type="InterPro" id="IPR036188">
    <property type="entry name" value="FAD/NAD-bd_sf"/>
</dbReference>
<name>A0A076LGY0_9EURY</name>
<sequence>MRAVIIGSGAGGLTTASTIRKYNKDMEIVVITKEKEIAYSPCAIPYVIEGAIKSFDDIIMHIPEDYKKERNIEVLTETTVIDVDSKNNKIKCVDKDGNEFEMDYDYLVLATGATPFIPPIEGRDLEGVFKVRTIEDGRAILRYIEENDCKKVAVVGAGAIGLEMAYGLKKRGLEVLVIEMAPQVLPRFLDPDMAEIVQKYLEKEGIKFILSKPLEKIVGKEKVEGVCVDGKLYDVDMVIMATGVRPNIELAKKAGCKIGKFAIEVNEKMQTSIPNIYAVGDCVEVIDFITGEKTLSPFGTTAVRQGKVAGKNIAGIEAKFYPVLNSAVSKIGELEIGGTGLTAFSANLKRIPIVIGRAKALTRARYYPGGKEIEIKMIFNEEGRVVGCQIVGGERVAERIDAMSIAIFKGATAEELANMEFCYAPPVSMVHEPLSLATEDALKKLNNG</sequence>
<dbReference type="Pfam" id="PF07992">
    <property type="entry name" value="Pyr_redox_2"/>
    <property type="match status" value="1"/>
</dbReference>
<dbReference type="SUPFAM" id="SSF51905">
    <property type="entry name" value="FAD/NAD(P)-binding domain"/>
    <property type="match status" value="2"/>
</dbReference>
<dbReference type="InterPro" id="IPR004099">
    <property type="entry name" value="Pyr_nucl-diS_OxRdtase_dimer"/>
</dbReference>
<evidence type="ECO:0000313" key="8">
    <source>
        <dbReference type="Proteomes" id="UP000028781"/>
    </source>
</evidence>
<dbReference type="InterPro" id="IPR016156">
    <property type="entry name" value="FAD/NAD-linked_Rdtase_dimer_sf"/>
</dbReference>
<proteinExistence type="inferred from homology"/>
<evidence type="ECO:0000256" key="2">
    <source>
        <dbReference type="ARBA" id="ARBA00009130"/>
    </source>
</evidence>
<feature type="domain" description="FAD/NAD(P)-binding" evidence="6">
    <location>
        <begin position="2"/>
        <end position="293"/>
    </location>
</feature>
<dbReference type="HOGENOM" id="CLU_003291_1_3_2"/>
<evidence type="ECO:0000256" key="3">
    <source>
        <dbReference type="ARBA" id="ARBA00022630"/>
    </source>
</evidence>
<evidence type="ECO:0000259" key="5">
    <source>
        <dbReference type="Pfam" id="PF02852"/>
    </source>
</evidence>
<keyword evidence="3" id="KW-0285">Flavoprotein</keyword>
<dbReference type="PRINTS" id="PR00411">
    <property type="entry name" value="PNDRDTASEI"/>
</dbReference>
<dbReference type="GO" id="GO:0016491">
    <property type="term" value="F:oxidoreductase activity"/>
    <property type="evidence" value="ECO:0007669"/>
    <property type="project" value="InterPro"/>
</dbReference>
<dbReference type="STRING" id="1301915.JH146_0868"/>
<dbReference type="EMBL" id="CP009149">
    <property type="protein sequence ID" value="AIJ05713.1"/>
    <property type="molecule type" value="Genomic_DNA"/>
</dbReference>
<dbReference type="Gene3D" id="3.50.50.60">
    <property type="entry name" value="FAD/NAD(P)-binding domain"/>
    <property type="match status" value="2"/>
</dbReference>
<dbReference type="SUPFAM" id="SSF55424">
    <property type="entry name" value="FAD/NAD-linked reductases, dimerisation (C-terminal) domain"/>
    <property type="match status" value="1"/>
</dbReference>
<accession>A0A076LGY0</accession>
<dbReference type="Pfam" id="PF02852">
    <property type="entry name" value="Pyr_redox_dim"/>
    <property type="match status" value="1"/>
</dbReference>
<dbReference type="InterPro" id="IPR023753">
    <property type="entry name" value="FAD/NAD-binding_dom"/>
</dbReference>
<feature type="domain" description="Pyridine nucleotide-disulphide oxidoreductase dimerisation" evidence="5">
    <location>
        <begin position="332"/>
        <end position="428"/>
    </location>
</feature>
<comment type="similarity">
    <text evidence="2">Belongs to the class-III pyridine nucleotide-disulfide oxidoreductase family.</text>
</comment>
<reference evidence="7 8" key="1">
    <citation type="journal article" date="2015" name="Int. J. Syst. Evol. Microbiol.">
        <title>M ethanocaldococcus bathoardescens sp. nov., a hyperthermophilic methanogen isolated from a volcanically active deep-sea hydrothermal vent.</title>
        <authorList>
            <person name="Stewart L.C."/>
            <person name="Jung J.H."/>
            <person name="Kim Y.T."/>
            <person name="Kwon S.W."/>
            <person name="Park C.S."/>
            <person name="Holden J.F."/>
        </authorList>
    </citation>
    <scope>NUCLEOTIDE SEQUENCE [LARGE SCALE GENOMIC DNA]</scope>
    <source>
        <strain evidence="7 8">JH146</strain>
    </source>
</reference>